<dbReference type="RefSeq" id="XP_020087615.1">
    <property type="nucleotide sequence ID" value="XM_020232026.1"/>
</dbReference>
<keyword evidence="10" id="KW-0472">Membrane</keyword>
<dbReference type="InterPro" id="IPR050324">
    <property type="entry name" value="CDP-alcohol_PTase-I"/>
</dbReference>
<dbReference type="GO" id="GO:0005739">
    <property type="term" value="C:mitochondrion"/>
    <property type="evidence" value="ECO:0007669"/>
    <property type="project" value="TreeGrafter"/>
</dbReference>
<evidence type="ECO:0000313" key="14">
    <source>
        <dbReference type="Proteomes" id="UP000515123"/>
    </source>
</evidence>
<dbReference type="InterPro" id="IPR043130">
    <property type="entry name" value="CDP-OH_PTrfase_TM_dom"/>
</dbReference>
<keyword evidence="6" id="KW-0812">Transmembrane</keyword>
<dbReference type="InterPro" id="IPR048254">
    <property type="entry name" value="CDP_ALCOHOL_P_TRANSF_CS"/>
</dbReference>
<dbReference type="PROSITE" id="PS00379">
    <property type="entry name" value="CDP_ALCOHOL_P_TRANSF"/>
    <property type="match status" value="1"/>
</dbReference>
<dbReference type="InterPro" id="IPR000462">
    <property type="entry name" value="CDP-OH_P_trans"/>
</dbReference>
<dbReference type="GeneID" id="109709698"/>
<evidence type="ECO:0000256" key="6">
    <source>
        <dbReference type="ARBA" id="ARBA00022692"/>
    </source>
</evidence>
<protein>
    <submittedName>
        <fullName evidence="15">CDP-diacylglycerol--glycerol-3-phosphate 3-phosphatidyltransferase 1, chloroplastic</fullName>
    </submittedName>
</protein>
<keyword evidence="8" id="KW-1133">Transmembrane helix</keyword>
<proteinExistence type="inferred from homology"/>
<evidence type="ECO:0000256" key="4">
    <source>
        <dbReference type="ARBA" id="ARBA00022516"/>
    </source>
</evidence>
<keyword evidence="9" id="KW-0443">Lipid metabolism</keyword>
<accession>A0A6P5F2Q9</accession>
<comment type="similarity">
    <text evidence="3 13">Belongs to the CDP-alcohol phosphatidyltransferase class-I family.</text>
</comment>
<keyword evidence="7" id="KW-0809">Transit peptide</keyword>
<comment type="subcellular location">
    <subcellularLocation>
        <location evidence="2">Membrane</location>
        <topology evidence="2">Multi-pass membrane protein</topology>
    </subcellularLocation>
</comment>
<keyword evidence="12" id="KW-1208">Phospholipid metabolism</keyword>
<keyword evidence="11" id="KW-0594">Phospholipid biosynthesis</keyword>
<comment type="cofactor">
    <cofactor evidence="1">
        <name>Mn(2+)</name>
        <dbReference type="ChEBI" id="CHEBI:29035"/>
    </cofactor>
</comment>
<evidence type="ECO:0000256" key="8">
    <source>
        <dbReference type="ARBA" id="ARBA00022989"/>
    </source>
</evidence>
<evidence type="ECO:0000256" key="5">
    <source>
        <dbReference type="ARBA" id="ARBA00022679"/>
    </source>
</evidence>
<keyword evidence="14" id="KW-1185">Reference proteome</keyword>
<dbReference type="PANTHER" id="PTHR14269">
    <property type="entry name" value="CDP-DIACYLGLYCEROL--GLYCEROL-3-PHOSPHATE 3-PHOSPHATIDYLTRANSFERASE-RELATED"/>
    <property type="match status" value="1"/>
</dbReference>
<gene>
    <name evidence="15" type="primary">LOC109709698</name>
</gene>
<dbReference type="OrthoDB" id="10020554at2759"/>
<evidence type="ECO:0000256" key="11">
    <source>
        <dbReference type="ARBA" id="ARBA00023209"/>
    </source>
</evidence>
<dbReference type="AlphaFoldDB" id="A0A6P5F2Q9"/>
<sequence>MAIFKTLRSLFQNPNPRSLLSFHSSSPPFPLSSSSSSAAASAAVAAVPHFSGPLFLSSPPWKLSQSATPLYLRGREAIFPKDLLNGRRFPIIGEVGRGVVGGVIGWRKERSVGGEVGEIRVDEKFLNLPNLVSISRLVSGPVIGWMIINEWYLPAFGALVISGATDWLDGFLARRMGINSVFGSYLDPLADKVLIGCVALAMVKKDLLHPELVGLVILRDVALVSGAVYRRASILGWQWNSWSDFVNLDANHREKVEPLFISKLNTGFQLVLVAAALLQPELGTAETQLYITNLSWLVASTTVTSWAAYGAQYFCRRPAVASGKW</sequence>
<dbReference type="Gene3D" id="1.20.120.1760">
    <property type="match status" value="1"/>
</dbReference>
<keyword evidence="5 13" id="KW-0808">Transferase</keyword>
<name>A0A6P5F2Q9_ANACO</name>
<keyword evidence="4" id="KW-0444">Lipid biosynthesis</keyword>
<evidence type="ECO:0000256" key="12">
    <source>
        <dbReference type="ARBA" id="ARBA00023264"/>
    </source>
</evidence>
<dbReference type="PANTHER" id="PTHR14269:SF60">
    <property type="entry name" value="CARDIOLIPIN SYNTHASE (CMP-FORMING)"/>
    <property type="match status" value="1"/>
</dbReference>
<dbReference type="GO" id="GO:0032049">
    <property type="term" value="P:cardiolipin biosynthetic process"/>
    <property type="evidence" value="ECO:0007669"/>
    <property type="project" value="TreeGrafter"/>
</dbReference>
<evidence type="ECO:0000256" key="10">
    <source>
        <dbReference type="ARBA" id="ARBA00023136"/>
    </source>
</evidence>
<dbReference type="FunFam" id="1.20.120.1760:FF:000020">
    <property type="entry name" value="cardiolipin synthase (CMP-forming), mitochondrial"/>
    <property type="match status" value="1"/>
</dbReference>
<evidence type="ECO:0000256" key="13">
    <source>
        <dbReference type="RuleBase" id="RU003750"/>
    </source>
</evidence>
<evidence type="ECO:0000256" key="9">
    <source>
        <dbReference type="ARBA" id="ARBA00023098"/>
    </source>
</evidence>
<evidence type="ECO:0000313" key="15">
    <source>
        <dbReference type="RefSeq" id="XP_020087615.1"/>
    </source>
</evidence>
<dbReference type="Pfam" id="PF01066">
    <property type="entry name" value="CDP-OH_P_transf"/>
    <property type="match status" value="1"/>
</dbReference>
<evidence type="ECO:0000256" key="1">
    <source>
        <dbReference type="ARBA" id="ARBA00001936"/>
    </source>
</evidence>
<evidence type="ECO:0000256" key="7">
    <source>
        <dbReference type="ARBA" id="ARBA00022946"/>
    </source>
</evidence>
<dbReference type="GO" id="GO:0043337">
    <property type="term" value="F:cardiolipin synthase (CMP-forming)"/>
    <property type="evidence" value="ECO:0007669"/>
    <property type="project" value="TreeGrafter"/>
</dbReference>
<dbReference type="Proteomes" id="UP000515123">
    <property type="component" value="Linkage group 4"/>
</dbReference>
<reference evidence="15" key="2">
    <citation type="submission" date="2025-08" db="UniProtKB">
        <authorList>
            <consortium name="RefSeq"/>
        </authorList>
    </citation>
    <scope>IDENTIFICATION</scope>
    <source>
        <tissue evidence="15">Leaf</tissue>
    </source>
</reference>
<evidence type="ECO:0000256" key="3">
    <source>
        <dbReference type="ARBA" id="ARBA00010441"/>
    </source>
</evidence>
<evidence type="ECO:0000256" key="2">
    <source>
        <dbReference type="ARBA" id="ARBA00004141"/>
    </source>
</evidence>
<dbReference type="GO" id="GO:0016020">
    <property type="term" value="C:membrane"/>
    <property type="evidence" value="ECO:0007669"/>
    <property type="project" value="UniProtKB-SubCell"/>
</dbReference>
<organism evidence="14 15">
    <name type="scientific">Ananas comosus</name>
    <name type="common">Pineapple</name>
    <name type="synonym">Ananas ananas</name>
    <dbReference type="NCBI Taxonomy" id="4615"/>
    <lineage>
        <taxon>Eukaryota</taxon>
        <taxon>Viridiplantae</taxon>
        <taxon>Streptophyta</taxon>
        <taxon>Embryophyta</taxon>
        <taxon>Tracheophyta</taxon>
        <taxon>Spermatophyta</taxon>
        <taxon>Magnoliopsida</taxon>
        <taxon>Liliopsida</taxon>
        <taxon>Poales</taxon>
        <taxon>Bromeliaceae</taxon>
        <taxon>Bromelioideae</taxon>
        <taxon>Ananas</taxon>
    </lineage>
</organism>
<reference evidence="14" key="1">
    <citation type="journal article" date="2015" name="Nat. Genet.">
        <title>The pineapple genome and the evolution of CAM photosynthesis.</title>
        <authorList>
            <person name="Ming R."/>
            <person name="VanBuren R."/>
            <person name="Wai C.M."/>
            <person name="Tang H."/>
            <person name="Schatz M.C."/>
            <person name="Bowers J.E."/>
            <person name="Lyons E."/>
            <person name="Wang M.L."/>
            <person name="Chen J."/>
            <person name="Biggers E."/>
            <person name="Zhang J."/>
            <person name="Huang L."/>
            <person name="Zhang L."/>
            <person name="Miao W."/>
            <person name="Zhang J."/>
            <person name="Ye Z."/>
            <person name="Miao C."/>
            <person name="Lin Z."/>
            <person name="Wang H."/>
            <person name="Zhou H."/>
            <person name="Yim W.C."/>
            <person name="Priest H.D."/>
            <person name="Zheng C."/>
            <person name="Woodhouse M."/>
            <person name="Edger P.P."/>
            <person name="Guyot R."/>
            <person name="Guo H.B."/>
            <person name="Guo H."/>
            <person name="Zheng G."/>
            <person name="Singh R."/>
            <person name="Sharma A."/>
            <person name="Min X."/>
            <person name="Zheng Y."/>
            <person name="Lee H."/>
            <person name="Gurtowski J."/>
            <person name="Sedlazeck F.J."/>
            <person name="Harkess A."/>
            <person name="McKain M.R."/>
            <person name="Liao Z."/>
            <person name="Fang J."/>
            <person name="Liu J."/>
            <person name="Zhang X."/>
            <person name="Zhang Q."/>
            <person name="Hu W."/>
            <person name="Qin Y."/>
            <person name="Wang K."/>
            <person name="Chen L.Y."/>
            <person name="Shirley N."/>
            <person name="Lin Y.R."/>
            <person name="Liu L.Y."/>
            <person name="Hernandez A.G."/>
            <person name="Wright C.L."/>
            <person name="Bulone V."/>
            <person name="Tuskan G.A."/>
            <person name="Heath K."/>
            <person name="Zee F."/>
            <person name="Moore P.H."/>
            <person name="Sunkar R."/>
            <person name="Leebens-Mack J.H."/>
            <person name="Mockler T."/>
            <person name="Bennetzen J.L."/>
            <person name="Freeling M."/>
            <person name="Sankoff D."/>
            <person name="Paterson A.H."/>
            <person name="Zhu X."/>
            <person name="Yang X."/>
            <person name="Smith J.A."/>
            <person name="Cushman J.C."/>
            <person name="Paull R.E."/>
            <person name="Yu Q."/>
        </authorList>
    </citation>
    <scope>NUCLEOTIDE SEQUENCE [LARGE SCALE GENOMIC DNA]</scope>
    <source>
        <strain evidence="14">cv. F153</strain>
    </source>
</reference>